<dbReference type="KEGG" id="mcb:Mycch_1493"/>
<evidence type="ECO:0000313" key="2">
    <source>
        <dbReference type="EMBL" id="AFM16293.1"/>
    </source>
</evidence>
<dbReference type="SUPFAM" id="SSF52402">
    <property type="entry name" value="Adenine nucleotide alpha hydrolases-like"/>
    <property type="match status" value="1"/>
</dbReference>
<dbReference type="InterPro" id="IPR014729">
    <property type="entry name" value="Rossmann-like_a/b/a_fold"/>
</dbReference>
<dbReference type="AlphaFoldDB" id="I4BG86"/>
<dbReference type="Pfam" id="PF00582">
    <property type="entry name" value="Usp"/>
    <property type="match status" value="1"/>
</dbReference>
<accession>I4BG86</accession>
<name>I4BG86_MYCCN</name>
<organism evidence="2 3">
    <name type="scientific">Mycolicibacterium chubuense (strain NBB4)</name>
    <name type="common">Mycobacterium chubuense</name>
    <dbReference type="NCBI Taxonomy" id="710421"/>
    <lineage>
        <taxon>Bacteria</taxon>
        <taxon>Bacillati</taxon>
        <taxon>Actinomycetota</taxon>
        <taxon>Actinomycetes</taxon>
        <taxon>Mycobacteriales</taxon>
        <taxon>Mycobacteriaceae</taxon>
        <taxon>Mycolicibacterium</taxon>
    </lineage>
</organism>
<sequence precursor="true">MTPSVERERWPVVVGVDGSRAALNAVRWATVEAADRGVVLRLVHVVASDRANDTRADILTEAADAATRTAEDVEVQTAIVSGTVSGTPADVLVEESHRAAMVCIGADSRRSAESGLYGPTAGALACRAGSPVAVIRSRADGTPQTDGVISVVLSDEPGNDDVVHLAMHEGRLRHATVRQIDHRADSWIRRYPDVHVEIVAAGAPCRYPRDRAPADRSVGLAVVGPRDAQELTSMAVPNCHPIHGYPDCSVLLVRR</sequence>
<proteinExistence type="predicted"/>
<dbReference type="STRING" id="710421.Mycch_1493"/>
<dbReference type="EMBL" id="CP003053">
    <property type="protein sequence ID" value="AFM16293.1"/>
    <property type="molecule type" value="Genomic_DNA"/>
</dbReference>
<feature type="domain" description="UspA" evidence="1">
    <location>
        <begin position="12"/>
        <end position="136"/>
    </location>
</feature>
<evidence type="ECO:0000313" key="3">
    <source>
        <dbReference type="Proteomes" id="UP000006057"/>
    </source>
</evidence>
<reference evidence="2 3" key="1">
    <citation type="submission" date="2012-06" db="EMBL/GenBank/DDBJ databases">
        <title>Complete sequence of chromosome of Mycobacterium chubuense NBB4.</title>
        <authorList>
            <consortium name="US DOE Joint Genome Institute"/>
            <person name="Lucas S."/>
            <person name="Han J."/>
            <person name="Lapidus A."/>
            <person name="Cheng J.-F."/>
            <person name="Goodwin L."/>
            <person name="Pitluck S."/>
            <person name="Peters L."/>
            <person name="Mikhailova N."/>
            <person name="Teshima H."/>
            <person name="Detter J.C."/>
            <person name="Han C."/>
            <person name="Tapia R."/>
            <person name="Land M."/>
            <person name="Hauser L."/>
            <person name="Kyrpides N."/>
            <person name="Ivanova N."/>
            <person name="Pagani I."/>
            <person name="Mattes T."/>
            <person name="Holmes A."/>
            <person name="Rutledge P."/>
            <person name="Paulsen I."/>
            <person name="Coleman N."/>
            <person name="Woyke T."/>
        </authorList>
    </citation>
    <scope>NUCLEOTIDE SEQUENCE [LARGE SCALE GENOMIC DNA]</scope>
    <source>
        <strain evidence="2 3">NBB4</strain>
    </source>
</reference>
<dbReference type="eggNOG" id="COG0589">
    <property type="taxonomic scope" value="Bacteria"/>
</dbReference>
<dbReference type="RefSeq" id="WP_014814774.1">
    <property type="nucleotide sequence ID" value="NC_018027.1"/>
</dbReference>
<dbReference type="PATRIC" id="fig|710421.3.peg.1497"/>
<dbReference type="HOGENOM" id="CLU_049301_2_3_11"/>
<protein>
    <submittedName>
        <fullName evidence="2">Universal stress protein UspA-like protein</fullName>
    </submittedName>
</protein>
<keyword evidence="3" id="KW-1185">Reference proteome</keyword>
<dbReference type="InterPro" id="IPR006016">
    <property type="entry name" value="UspA"/>
</dbReference>
<dbReference type="Gene3D" id="3.40.50.620">
    <property type="entry name" value="HUPs"/>
    <property type="match status" value="1"/>
</dbReference>
<evidence type="ECO:0000259" key="1">
    <source>
        <dbReference type="Pfam" id="PF00582"/>
    </source>
</evidence>
<dbReference type="OrthoDB" id="4614783at2"/>
<dbReference type="Proteomes" id="UP000006057">
    <property type="component" value="Chromosome"/>
</dbReference>
<gene>
    <name evidence="2" type="ordered locus">Mycch_1493</name>
</gene>